<evidence type="ECO:0000256" key="2">
    <source>
        <dbReference type="ARBA" id="ARBA00003842"/>
    </source>
</evidence>
<name>A0AAD5SHF3_9FUNG</name>
<evidence type="ECO:0000256" key="6">
    <source>
        <dbReference type="ARBA" id="ARBA00022630"/>
    </source>
</evidence>
<dbReference type="EC" id="1.1.3.20" evidence="5 12"/>
<dbReference type="Gene3D" id="3.50.50.60">
    <property type="entry name" value="FAD/NAD(P)-binding domain"/>
    <property type="match status" value="2"/>
</dbReference>
<dbReference type="Proteomes" id="UP001212841">
    <property type="component" value="Unassembled WGS sequence"/>
</dbReference>
<comment type="caution">
    <text evidence="17">The sequence shown here is derived from an EMBL/GenBank/DDBJ whole genome shotgun (WGS) entry which is preliminary data.</text>
</comment>
<comment type="subcellular location">
    <subcellularLocation>
        <location evidence="3">Membrane</location>
    </subcellularLocation>
</comment>
<evidence type="ECO:0000256" key="4">
    <source>
        <dbReference type="ARBA" id="ARBA00010790"/>
    </source>
</evidence>
<feature type="binding site" evidence="14">
    <location>
        <begin position="100"/>
        <end position="115"/>
    </location>
    <ligand>
        <name>FAD</name>
        <dbReference type="ChEBI" id="CHEBI:57692"/>
    </ligand>
</feature>
<feature type="active site" description="Proton acceptor" evidence="13">
    <location>
        <position position="532"/>
    </location>
</feature>
<evidence type="ECO:0000256" key="14">
    <source>
        <dbReference type="PIRSR" id="PIRSR028937-2"/>
    </source>
</evidence>
<evidence type="ECO:0000256" key="9">
    <source>
        <dbReference type="ARBA" id="ARBA00022989"/>
    </source>
</evidence>
<comment type="catalytic activity">
    <reaction evidence="1 12">
        <text>a long-chain primary fatty alcohol + O2 = a long-chain fatty aldehyde + H2O2</text>
        <dbReference type="Rhea" id="RHEA:22756"/>
        <dbReference type="ChEBI" id="CHEBI:15379"/>
        <dbReference type="ChEBI" id="CHEBI:16240"/>
        <dbReference type="ChEBI" id="CHEBI:17176"/>
        <dbReference type="ChEBI" id="CHEBI:77396"/>
        <dbReference type="EC" id="1.1.3.20"/>
    </reaction>
</comment>
<keyword evidence="9" id="KW-1133">Transmembrane helix</keyword>
<evidence type="ECO:0000259" key="15">
    <source>
        <dbReference type="Pfam" id="PF00732"/>
    </source>
</evidence>
<keyword evidence="7" id="KW-0812">Transmembrane</keyword>
<dbReference type="InterPro" id="IPR000172">
    <property type="entry name" value="GMC_OxRdtase_N"/>
</dbReference>
<accession>A0AAD5SHF3</accession>
<dbReference type="Pfam" id="PF05199">
    <property type="entry name" value="GMC_oxred_C"/>
    <property type="match status" value="1"/>
</dbReference>
<evidence type="ECO:0000256" key="3">
    <source>
        <dbReference type="ARBA" id="ARBA00004370"/>
    </source>
</evidence>
<dbReference type="GO" id="GO:0050660">
    <property type="term" value="F:flavin adenine dinucleotide binding"/>
    <property type="evidence" value="ECO:0007669"/>
    <property type="project" value="InterPro"/>
</dbReference>
<evidence type="ECO:0000256" key="7">
    <source>
        <dbReference type="ARBA" id="ARBA00022692"/>
    </source>
</evidence>
<evidence type="ECO:0000256" key="12">
    <source>
        <dbReference type="PIRNR" id="PIRNR028937"/>
    </source>
</evidence>
<feature type="domain" description="Glucose-methanol-choline oxidoreductase C-terminal" evidence="16">
    <location>
        <begin position="451"/>
        <end position="574"/>
    </location>
</feature>
<evidence type="ECO:0000256" key="5">
    <source>
        <dbReference type="ARBA" id="ARBA00013125"/>
    </source>
</evidence>
<evidence type="ECO:0000259" key="16">
    <source>
        <dbReference type="Pfam" id="PF05199"/>
    </source>
</evidence>
<reference evidence="17" key="1">
    <citation type="submission" date="2020-05" db="EMBL/GenBank/DDBJ databases">
        <title>Phylogenomic resolution of chytrid fungi.</title>
        <authorList>
            <person name="Stajich J.E."/>
            <person name="Amses K."/>
            <person name="Simmons R."/>
            <person name="Seto K."/>
            <person name="Myers J."/>
            <person name="Bonds A."/>
            <person name="Quandt C.A."/>
            <person name="Barry K."/>
            <person name="Liu P."/>
            <person name="Grigoriev I."/>
            <person name="Longcore J.E."/>
            <person name="James T.Y."/>
        </authorList>
    </citation>
    <scope>NUCLEOTIDE SEQUENCE</scope>
    <source>
        <strain evidence="17">JEL0318</strain>
    </source>
</reference>
<organism evidence="17 18">
    <name type="scientific">Rhizophlyctis rosea</name>
    <dbReference type="NCBI Taxonomy" id="64517"/>
    <lineage>
        <taxon>Eukaryota</taxon>
        <taxon>Fungi</taxon>
        <taxon>Fungi incertae sedis</taxon>
        <taxon>Chytridiomycota</taxon>
        <taxon>Chytridiomycota incertae sedis</taxon>
        <taxon>Chytridiomycetes</taxon>
        <taxon>Rhizophlyctidales</taxon>
        <taxon>Rhizophlyctidaceae</taxon>
        <taxon>Rhizophlyctis</taxon>
    </lineage>
</organism>
<protein>
    <recommendedName>
        <fullName evidence="5 12">Long-chain-alcohol oxidase</fullName>
        <ecNumber evidence="5 12">1.1.3.20</ecNumber>
    </recommendedName>
</protein>
<evidence type="ECO:0000256" key="10">
    <source>
        <dbReference type="ARBA" id="ARBA00023002"/>
    </source>
</evidence>
<evidence type="ECO:0000256" key="11">
    <source>
        <dbReference type="ARBA" id="ARBA00023136"/>
    </source>
</evidence>
<dbReference type="InterPro" id="IPR007867">
    <property type="entry name" value="GMC_OxRtase_C"/>
</dbReference>
<evidence type="ECO:0000256" key="13">
    <source>
        <dbReference type="PIRSR" id="PIRSR028937-1"/>
    </source>
</evidence>
<dbReference type="InterPro" id="IPR012400">
    <property type="entry name" value="Long_Oxdase"/>
</dbReference>
<dbReference type="PANTHER" id="PTHR46056">
    <property type="entry name" value="LONG-CHAIN-ALCOHOL OXIDASE"/>
    <property type="match status" value="1"/>
</dbReference>
<evidence type="ECO:0000313" key="18">
    <source>
        <dbReference type="Proteomes" id="UP001212841"/>
    </source>
</evidence>
<dbReference type="PANTHER" id="PTHR46056:SF12">
    <property type="entry name" value="LONG-CHAIN-ALCOHOL OXIDASE"/>
    <property type="match status" value="1"/>
</dbReference>
<dbReference type="AlphaFoldDB" id="A0AAD5SHF3"/>
<dbReference type="GO" id="GO:0016020">
    <property type="term" value="C:membrane"/>
    <property type="evidence" value="ECO:0007669"/>
    <property type="project" value="UniProtKB-SubCell"/>
</dbReference>
<evidence type="ECO:0000256" key="1">
    <source>
        <dbReference type="ARBA" id="ARBA00000920"/>
    </source>
</evidence>
<evidence type="ECO:0000256" key="8">
    <source>
        <dbReference type="ARBA" id="ARBA00022827"/>
    </source>
</evidence>
<keyword evidence="18" id="KW-1185">Reference proteome</keyword>
<comment type="function">
    <text evidence="2">Long-chain fatty alcohol oxidase involved in the omega-oxidation pathway of lipid degradation.</text>
</comment>
<keyword evidence="11" id="KW-0472">Membrane</keyword>
<keyword evidence="8 14" id="KW-0274">FAD</keyword>
<sequence length="575" mass="62176">MNTEERTKAILSLSQSYLLPLRVLFKTLKGIISRAAYGTLLPDEAGRLTNSAHAAIGYTGAVLDRERPKAADIWKPDFLDVDDLASSKGLADGASLELSCDVVIVGSGAGGGVVAAELATAGYSVLVLDKGTFTHAPDLPLTELESADLLYEQRGLLQSDSGSIFIFAGSVFGGGTYINWSGSLRLPQTVREEWAQKWNLPLFTSAAYNESLDKIEARLGISDARIVHNQPNSILLEGAKKLGYPASAIPQNTGTHEHSCGHCGMGCPFGEKQGTSVTYLHDAARHGAAFVEGCFVERITHENGVATGVTARAGSNKRPLTIRAKRVVCSAGSLSTPPLLQRSGLRNPHIGKHLKVHPVGLVFGVFPDRLIQPFKGSIMTVVCNAVADISGTGYGPLLEIPYMHPSLYSMILPFRSRQDHKRLMTMFDRVVPIIVLLREEDTEGDVWQDEANLLRVNYEIKSRDLDRIAKGMEVATEILVAAGADEIFTPQQDLKAFNVGGGGEAVLETEAYKEFVEEMKRQKWHVPLFCAHQMGSARMSGDKGKGVCNAEGETWEVKGLWVADTSLFPTASGVK</sequence>
<dbReference type="Pfam" id="PF00732">
    <property type="entry name" value="GMC_oxred_N"/>
    <property type="match status" value="1"/>
</dbReference>
<dbReference type="PIRSF" id="PIRSF028937">
    <property type="entry name" value="Lg_Ch_AO"/>
    <property type="match status" value="1"/>
</dbReference>
<comment type="similarity">
    <text evidence="4 12">Belongs to the GMC oxidoreductase family.</text>
</comment>
<dbReference type="GO" id="GO:0046577">
    <property type="term" value="F:long-chain-alcohol oxidase activity"/>
    <property type="evidence" value="ECO:0007669"/>
    <property type="project" value="UniProtKB-EC"/>
</dbReference>
<dbReference type="EMBL" id="JADGJD010000077">
    <property type="protein sequence ID" value="KAJ3055463.1"/>
    <property type="molecule type" value="Genomic_DNA"/>
</dbReference>
<gene>
    <name evidence="17" type="ORF">HK097_010417</name>
</gene>
<proteinExistence type="inferred from homology"/>
<keyword evidence="6" id="KW-0285">Flavoprotein</keyword>
<keyword evidence="10 12" id="KW-0560">Oxidoreductase</keyword>
<dbReference type="InterPro" id="IPR036188">
    <property type="entry name" value="FAD/NAD-bd_sf"/>
</dbReference>
<evidence type="ECO:0000313" key="17">
    <source>
        <dbReference type="EMBL" id="KAJ3055463.1"/>
    </source>
</evidence>
<dbReference type="SUPFAM" id="SSF51905">
    <property type="entry name" value="FAD/NAD(P)-binding domain"/>
    <property type="match status" value="1"/>
</dbReference>
<feature type="domain" description="Glucose-methanol-choline oxidoreductase N-terminal" evidence="15">
    <location>
        <begin position="148"/>
        <end position="359"/>
    </location>
</feature>